<feature type="compositionally biased region" description="Basic residues" evidence="1">
    <location>
        <begin position="504"/>
        <end position="513"/>
    </location>
</feature>
<dbReference type="GO" id="GO:0005815">
    <property type="term" value="C:microtubule organizing center"/>
    <property type="evidence" value="ECO:0007669"/>
    <property type="project" value="TreeGrafter"/>
</dbReference>
<feature type="region of interest" description="Disordered" evidence="1">
    <location>
        <begin position="499"/>
        <end position="529"/>
    </location>
</feature>
<dbReference type="RefSeq" id="XP_029217577.1">
    <property type="nucleotide sequence ID" value="XM_029366146.1"/>
</dbReference>
<dbReference type="PANTHER" id="PTHR16220">
    <property type="entry name" value="WD REPEAT PROTEIN 8-RELATED"/>
    <property type="match status" value="1"/>
</dbReference>
<sequence length="529" mass="58429">MLNPQRERRSADLKKRKSRNHCNGVQRSELMALTPAFHMQSALARWSPDGELLATVTENLVKMRRVTAPIAPAIFPAPARILQLAWAPDSQRFLCLLADHTVRVFSVTDHEWSCGINEGLLPVAAASWAPDSLHVLTASDCKMRLSVWSLCESRAADALTLVVHRPKFASAGNTFSPSGKLWAVCTRVDCKDFLEIFRVSPTQWSRLRDFEVCTSDLQDLLWTPSETSLVVWDSPVVCRFLVYHIAGHLLFKFEPQTEALGIRSVQIEPKADALLVSGYDETIRVFSLLDWSEPFPPMRHEEKVAFHDHLLVVREEVNDAFGATAESELASNCERDGEPDEAREAKRRAPVVYRQQLPPKGAPEAEEPRGRAEAAKSPEVSGAAEAAAEDSACTGQQRRDGANSETREESLDAGSDPTEDGERRGERSGEAHAKKVPWLALPTEKLLDAHVDAILASARLSFKGTQPPRMRSKGTDSSTLGGVAQTVVSPCGAFVASHSGKLQKQTRKLGKIRNRQEYSSQRRSRNTAG</sequence>
<dbReference type="InterPro" id="IPR015943">
    <property type="entry name" value="WD40/YVTN_repeat-like_dom_sf"/>
</dbReference>
<dbReference type="GeneID" id="40312711"/>
<dbReference type="Gene3D" id="2.130.10.10">
    <property type="entry name" value="YVTN repeat-like/Quinoprotein amine dehydrogenase"/>
    <property type="match status" value="1"/>
</dbReference>
<dbReference type="OrthoDB" id="329007at2759"/>
<organism evidence="2 3">
    <name type="scientific">Besnoitia besnoiti</name>
    <name type="common">Apicomplexan protozoan</name>
    <dbReference type="NCBI Taxonomy" id="94643"/>
    <lineage>
        <taxon>Eukaryota</taxon>
        <taxon>Sar</taxon>
        <taxon>Alveolata</taxon>
        <taxon>Apicomplexa</taxon>
        <taxon>Conoidasida</taxon>
        <taxon>Coccidia</taxon>
        <taxon>Eucoccidiorida</taxon>
        <taxon>Eimeriorina</taxon>
        <taxon>Sarcocystidae</taxon>
        <taxon>Besnoitia</taxon>
    </lineage>
</organism>
<proteinExistence type="predicted"/>
<keyword evidence="3" id="KW-1185">Reference proteome</keyword>
<dbReference type="EMBL" id="NWUJ01000008">
    <property type="protein sequence ID" value="PFH33568.1"/>
    <property type="molecule type" value="Genomic_DNA"/>
</dbReference>
<evidence type="ECO:0000256" key="1">
    <source>
        <dbReference type="SAM" id="MobiDB-lite"/>
    </source>
</evidence>
<accession>A0A2A9M503</accession>
<dbReference type="AlphaFoldDB" id="A0A2A9M503"/>
<name>A0A2A9M503_BESBE</name>
<dbReference type="InterPro" id="IPR052778">
    <property type="entry name" value="Centrosome-WD_assoc"/>
</dbReference>
<comment type="caution">
    <text evidence="2">The sequence shown here is derived from an EMBL/GenBank/DDBJ whole genome shotgun (WGS) entry which is preliminary data.</text>
</comment>
<protein>
    <submittedName>
        <fullName evidence="2">WDR8 protein isoform 3 family protein</fullName>
    </submittedName>
</protein>
<dbReference type="KEGG" id="bbes:BESB_077850"/>
<feature type="compositionally biased region" description="Basic and acidic residues" evidence="1">
    <location>
        <begin position="333"/>
        <end position="344"/>
    </location>
</feature>
<evidence type="ECO:0000313" key="3">
    <source>
        <dbReference type="Proteomes" id="UP000224006"/>
    </source>
</evidence>
<feature type="region of interest" description="Disordered" evidence="1">
    <location>
        <begin position="328"/>
        <end position="436"/>
    </location>
</feature>
<dbReference type="PANTHER" id="PTHR16220:SF0">
    <property type="entry name" value="WD REPEAT-CONTAINING PROTEIN WRAP73"/>
    <property type="match status" value="1"/>
</dbReference>
<gene>
    <name evidence="2" type="ORF">BESB_077850</name>
</gene>
<feature type="compositionally biased region" description="Basic and acidic residues" evidence="1">
    <location>
        <begin position="397"/>
        <end position="410"/>
    </location>
</feature>
<reference evidence="2 3" key="1">
    <citation type="submission" date="2017-09" db="EMBL/GenBank/DDBJ databases">
        <title>Genome sequencing of Besnoitia besnoiti strain Bb-Ger1.</title>
        <authorList>
            <person name="Schares G."/>
            <person name="Venepally P."/>
            <person name="Lorenzi H.A."/>
        </authorList>
    </citation>
    <scope>NUCLEOTIDE SEQUENCE [LARGE SCALE GENOMIC DNA]</scope>
    <source>
        <strain evidence="2 3">Bb-Ger1</strain>
    </source>
</reference>
<dbReference type="Proteomes" id="UP000224006">
    <property type="component" value="Chromosome VII"/>
</dbReference>
<feature type="compositionally biased region" description="Basic and acidic residues" evidence="1">
    <location>
        <begin position="366"/>
        <end position="376"/>
    </location>
</feature>
<dbReference type="GO" id="GO:1990811">
    <property type="term" value="C:MWP complex"/>
    <property type="evidence" value="ECO:0007669"/>
    <property type="project" value="TreeGrafter"/>
</dbReference>
<dbReference type="SUPFAM" id="SSF69322">
    <property type="entry name" value="Tricorn protease domain 2"/>
    <property type="match status" value="1"/>
</dbReference>
<evidence type="ECO:0000313" key="2">
    <source>
        <dbReference type="EMBL" id="PFH33568.1"/>
    </source>
</evidence>
<feature type="compositionally biased region" description="Basic and acidic residues" evidence="1">
    <location>
        <begin position="420"/>
        <end position="433"/>
    </location>
</feature>
<dbReference type="VEuPathDB" id="ToxoDB:BESB_077850"/>